<proteinExistence type="predicted"/>
<name>A0A154QL19_9GAMM</name>
<reference evidence="1 2" key="1">
    <citation type="journal article" date="2016" name="MBio">
        <title>Lateral Gene Transfer in a Heavy Metal-Contaminated-Groundwater Microbial Community.</title>
        <authorList>
            <person name="Hemme C.L."/>
            <person name="Green S.J."/>
            <person name="Rishishwar L."/>
            <person name="Prakash O."/>
            <person name="Pettenato A."/>
            <person name="Chakraborty R."/>
            <person name="Deutschbauer A.M."/>
            <person name="Van Nostrand J.D."/>
            <person name="Wu L."/>
            <person name="He Z."/>
            <person name="Jordan I.K."/>
            <person name="Hazen T.C."/>
            <person name="Arkin A.P."/>
            <person name="Kostka J.E."/>
            <person name="Zhou J."/>
        </authorList>
    </citation>
    <scope>NUCLEOTIDE SEQUENCE [LARGE SCALE GENOMIC DNA]</scope>
    <source>
        <strain evidence="1 2">FW104-T7</strain>
    </source>
</reference>
<sequence length="107" mass="11854">MIESCCKQMLRGDVAQPMAFGHLIKYLGGHGRLAANEVVHVKSHALTVRGLQRRHEVICELLTGGTGKVLVNIKADGIQRVGTNIVEKFVLPLHVVFTRRLVRAGRY</sequence>
<evidence type="ECO:0000313" key="1">
    <source>
        <dbReference type="EMBL" id="KZC24831.1"/>
    </source>
</evidence>
<gene>
    <name evidence="1" type="ORF">RHOFW104T7_06450</name>
</gene>
<dbReference type="EMBL" id="LVJS01000018">
    <property type="protein sequence ID" value="KZC24831.1"/>
    <property type="molecule type" value="Genomic_DNA"/>
</dbReference>
<organism evidence="1 2">
    <name type="scientific">Rhodanobacter thiooxydans</name>
    <dbReference type="NCBI Taxonomy" id="416169"/>
    <lineage>
        <taxon>Bacteria</taxon>
        <taxon>Pseudomonadati</taxon>
        <taxon>Pseudomonadota</taxon>
        <taxon>Gammaproteobacteria</taxon>
        <taxon>Lysobacterales</taxon>
        <taxon>Rhodanobacteraceae</taxon>
        <taxon>Rhodanobacter</taxon>
    </lineage>
</organism>
<evidence type="ECO:0000313" key="2">
    <source>
        <dbReference type="Proteomes" id="UP000076131"/>
    </source>
</evidence>
<dbReference type="AlphaFoldDB" id="A0A154QL19"/>
<dbReference type="Proteomes" id="UP000076131">
    <property type="component" value="Unassembled WGS sequence"/>
</dbReference>
<comment type="caution">
    <text evidence="1">The sequence shown here is derived from an EMBL/GenBank/DDBJ whole genome shotgun (WGS) entry which is preliminary data.</text>
</comment>
<accession>A0A154QL19</accession>
<protein>
    <submittedName>
        <fullName evidence="1">Uncharacterized protein</fullName>
    </submittedName>
</protein>
<keyword evidence="2" id="KW-1185">Reference proteome</keyword>